<feature type="repeat" description="Solcar" evidence="8">
    <location>
        <begin position="11"/>
        <end position="104"/>
    </location>
</feature>
<feature type="transmembrane region" description="Helical" evidence="10">
    <location>
        <begin position="185"/>
        <end position="208"/>
    </location>
</feature>
<feature type="transmembrane region" description="Helical" evidence="10">
    <location>
        <begin position="81"/>
        <end position="102"/>
    </location>
</feature>
<name>A0A0S4IU86_BODSA</name>
<organism evidence="11 12">
    <name type="scientific">Bodo saltans</name>
    <name type="common">Flagellated protozoan</name>
    <dbReference type="NCBI Taxonomy" id="75058"/>
    <lineage>
        <taxon>Eukaryota</taxon>
        <taxon>Discoba</taxon>
        <taxon>Euglenozoa</taxon>
        <taxon>Kinetoplastea</taxon>
        <taxon>Metakinetoplastina</taxon>
        <taxon>Eubodonida</taxon>
        <taxon>Bodonidae</taxon>
        <taxon>Bodo</taxon>
    </lineage>
</organism>
<evidence type="ECO:0000256" key="3">
    <source>
        <dbReference type="ARBA" id="ARBA00022448"/>
    </source>
</evidence>
<evidence type="ECO:0000256" key="2">
    <source>
        <dbReference type="ARBA" id="ARBA00006375"/>
    </source>
</evidence>
<dbReference type="OrthoDB" id="270584at2759"/>
<keyword evidence="3 9" id="KW-0813">Transport</keyword>
<feature type="transmembrane region" description="Helical" evidence="10">
    <location>
        <begin position="278"/>
        <end position="302"/>
    </location>
</feature>
<dbReference type="PROSITE" id="PS50920">
    <property type="entry name" value="SOLCAR"/>
    <property type="match status" value="3"/>
</dbReference>
<dbReference type="Pfam" id="PF00153">
    <property type="entry name" value="Mito_carr"/>
    <property type="match status" value="3"/>
</dbReference>
<dbReference type="GO" id="GO:1990544">
    <property type="term" value="P:mitochondrial ATP transmembrane transport"/>
    <property type="evidence" value="ECO:0007669"/>
    <property type="project" value="InterPro"/>
</dbReference>
<gene>
    <name evidence="11" type="ORF">BSAL_67745</name>
</gene>
<dbReference type="VEuPathDB" id="TriTrypDB:BSAL_67745"/>
<dbReference type="GO" id="GO:0005743">
    <property type="term" value="C:mitochondrial inner membrane"/>
    <property type="evidence" value="ECO:0007669"/>
    <property type="project" value="InterPro"/>
</dbReference>
<keyword evidence="4 8" id="KW-0812">Transmembrane</keyword>
<dbReference type="Gene3D" id="1.50.40.10">
    <property type="entry name" value="Mitochondrial carrier domain"/>
    <property type="match status" value="1"/>
</dbReference>
<dbReference type="PANTHER" id="PTHR45635:SF42">
    <property type="entry name" value="ADP_ATP TRANSLOCASE"/>
    <property type="match status" value="1"/>
</dbReference>
<evidence type="ECO:0000256" key="5">
    <source>
        <dbReference type="ARBA" id="ARBA00022737"/>
    </source>
</evidence>
<feature type="transmembrane region" description="Helical" evidence="10">
    <location>
        <begin position="114"/>
        <end position="135"/>
    </location>
</feature>
<dbReference type="PRINTS" id="PR00926">
    <property type="entry name" value="MITOCARRIER"/>
</dbReference>
<evidence type="ECO:0000256" key="1">
    <source>
        <dbReference type="ARBA" id="ARBA00004141"/>
    </source>
</evidence>
<evidence type="ECO:0000313" key="12">
    <source>
        <dbReference type="Proteomes" id="UP000051952"/>
    </source>
</evidence>
<comment type="function">
    <text evidence="10">Catalyzes the exchange of ADP and ATP across the membrane.</text>
</comment>
<evidence type="ECO:0000256" key="6">
    <source>
        <dbReference type="ARBA" id="ARBA00022989"/>
    </source>
</evidence>
<feature type="transmembrane region" description="Helical" evidence="10">
    <location>
        <begin position="220"/>
        <end position="240"/>
    </location>
</feature>
<comment type="caution">
    <text evidence="10">Lacks conserved residue(s) required for the propagation of feature annotation.</text>
</comment>
<evidence type="ECO:0000256" key="4">
    <source>
        <dbReference type="ARBA" id="ARBA00022692"/>
    </source>
</evidence>
<comment type="similarity">
    <text evidence="2 9">Belongs to the mitochondrial carrier (TC 2.A.29) family.</text>
</comment>
<evidence type="ECO:0000256" key="8">
    <source>
        <dbReference type="PROSITE-ProRule" id="PRU00282"/>
    </source>
</evidence>
<keyword evidence="7 8" id="KW-0472">Membrane</keyword>
<evidence type="ECO:0000256" key="10">
    <source>
        <dbReference type="RuleBase" id="RU368008"/>
    </source>
</evidence>
<comment type="subcellular location">
    <subcellularLocation>
        <location evidence="1 10">Membrane</location>
        <topology evidence="1 10">Multi-pass membrane protein</topology>
    </subcellularLocation>
</comment>
<feature type="repeat" description="Solcar" evidence="8">
    <location>
        <begin position="219"/>
        <end position="305"/>
    </location>
</feature>
<sequence>MSDSASGGFDMVSVEEIQFACLSRGFAKTLIAPLDRVKYLLQCQGELQRLGRLDEPFRGALGCTKHVVSVEGWRSFLRGNLVQVGGILPSMLSQYFIAIPFQRTVFDVLPHSTAATYTIASFASGMAGALGGAIVSYPLDFARFRLAVDVRPWQGAAYEFRHSLDLFSHPAIVESPHSAYRGLGLFLAGSLLYRGVYLSTFQLIMPFLPSDSQCERSRAAMAVQVLSGFGLVSLATIWLYPIDTIRRRMMLAVTHEEGQYVSAVQCARVILQREGPAGFFRGAGFAVFRGGVTTMLAMVLGLNVS</sequence>
<dbReference type="InterPro" id="IPR023395">
    <property type="entry name" value="MCP_dom_sf"/>
</dbReference>
<dbReference type="Proteomes" id="UP000051952">
    <property type="component" value="Unassembled WGS sequence"/>
</dbReference>
<evidence type="ECO:0000256" key="7">
    <source>
        <dbReference type="ARBA" id="ARBA00023136"/>
    </source>
</evidence>
<proteinExistence type="inferred from homology"/>
<dbReference type="InterPro" id="IPR002113">
    <property type="entry name" value="ADT_euk_type"/>
</dbReference>
<evidence type="ECO:0000256" key="9">
    <source>
        <dbReference type="RuleBase" id="RU000488"/>
    </source>
</evidence>
<keyword evidence="6 10" id="KW-1133">Transmembrane helix</keyword>
<dbReference type="EMBL" id="CYKH01000458">
    <property type="protein sequence ID" value="CUF94864.1"/>
    <property type="molecule type" value="Genomic_DNA"/>
</dbReference>
<accession>A0A0S4IU86</accession>
<comment type="subunit">
    <text evidence="10">Monomer.</text>
</comment>
<dbReference type="InterPro" id="IPR002067">
    <property type="entry name" value="MCP"/>
</dbReference>
<dbReference type="AlphaFoldDB" id="A0A0S4IU86"/>
<evidence type="ECO:0000313" key="11">
    <source>
        <dbReference type="EMBL" id="CUF94864.1"/>
    </source>
</evidence>
<dbReference type="OMA" id="KYVMQCQ"/>
<keyword evidence="5" id="KW-0677">Repeat</keyword>
<dbReference type="InterPro" id="IPR018108">
    <property type="entry name" value="MCP_transmembrane"/>
</dbReference>
<reference evidence="12" key="1">
    <citation type="submission" date="2015-09" db="EMBL/GenBank/DDBJ databases">
        <authorList>
            <consortium name="Pathogen Informatics"/>
        </authorList>
    </citation>
    <scope>NUCLEOTIDE SEQUENCE [LARGE SCALE GENOMIC DNA]</scope>
    <source>
        <strain evidence="12">Lake Konstanz</strain>
    </source>
</reference>
<dbReference type="GO" id="GO:0140021">
    <property type="term" value="P:mitochondrial ADP transmembrane transport"/>
    <property type="evidence" value="ECO:0007669"/>
    <property type="project" value="InterPro"/>
</dbReference>
<keyword evidence="12" id="KW-1185">Reference proteome</keyword>
<dbReference type="SUPFAM" id="SSF103506">
    <property type="entry name" value="Mitochondrial carrier"/>
    <property type="match status" value="1"/>
</dbReference>
<dbReference type="PANTHER" id="PTHR45635">
    <property type="entry name" value="ADP,ATP CARRIER PROTEIN 1-RELATED-RELATED"/>
    <property type="match status" value="1"/>
</dbReference>
<dbReference type="GO" id="GO:0005471">
    <property type="term" value="F:ATP:ADP antiporter activity"/>
    <property type="evidence" value="ECO:0007669"/>
    <property type="project" value="UniProtKB-UniRule"/>
</dbReference>
<feature type="repeat" description="Solcar" evidence="8">
    <location>
        <begin position="115"/>
        <end position="207"/>
    </location>
</feature>
<protein>
    <recommendedName>
        <fullName evidence="10">ADP/ATP translocase</fullName>
    </recommendedName>
    <alternativeName>
        <fullName evidence="10">ADP,ATP carrier protein</fullName>
    </alternativeName>
</protein>